<accession>A0ABU3RM16</accession>
<dbReference type="InterPro" id="IPR000182">
    <property type="entry name" value="GNAT_dom"/>
</dbReference>
<dbReference type="RefSeq" id="WP_315955088.1">
    <property type="nucleotide sequence ID" value="NZ_JAWCUD010000012.1"/>
</dbReference>
<proteinExistence type="predicted"/>
<dbReference type="Pfam" id="PF00583">
    <property type="entry name" value="Acetyltransf_1"/>
    <property type="match status" value="1"/>
</dbReference>
<organism evidence="2 3">
    <name type="scientific">Paenibacillus violae</name>
    <dbReference type="NCBI Taxonomy" id="3077234"/>
    <lineage>
        <taxon>Bacteria</taxon>
        <taxon>Bacillati</taxon>
        <taxon>Bacillota</taxon>
        <taxon>Bacilli</taxon>
        <taxon>Bacillales</taxon>
        <taxon>Paenibacillaceae</taxon>
        <taxon>Paenibacillus</taxon>
    </lineage>
</organism>
<dbReference type="CDD" id="cd04301">
    <property type="entry name" value="NAT_SF"/>
    <property type="match status" value="1"/>
</dbReference>
<evidence type="ECO:0000313" key="3">
    <source>
        <dbReference type="Proteomes" id="UP001260980"/>
    </source>
</evidence>
<dbReference type="SUPFAM" id="SSF55729">
    <property type="entry name" value="Acyl-CoA N-acyltransferases (Nat)"/>
    <property type="match status" value="1"/>
</dbReference>
<evidence type="ECO:0000259" key="1">
    <source>
        <dbReference type="PROSITE" id="PS51186"/>
    </source>
</evidence>
<evidence type="ECO:0000313" key="2">
    <source>
        <dbReference type="EMBL" id="MDU0205141.1"/>
    </source>
</evidence>
<dbReference type="PROSITE" id="PS51186">
    <property type="entry name" value="GNAT"/>
    <property type="match status" value="1"/>
</dbReference>
<reference evidence="2 3" key="1">
    <citation type="submission" date="2023-10" db="EMBL/GenBank/DDBJ databases">
        <title>Paenibacillus strain PFR10 Genome sequencing and assembly.</title>
        <authorList>
            <person name="Kim I."/>
        </authorList>
    </citation>
    <scope>NUCLEOTIDE SEQUENCE [LARGE SCALE GENOMIC DNA]</scope>
    <source>
        <strain evidence="2 3">PFR10</strain>
    </source>
</reference>
<protein>
    <submittedName>
        <fullName evidence="2">GNAT family N-acetyltransferase</fullName>
    </submittedName>
</protein>
<keyword evidence="3" id="KW-1185">Reference proteome</keyword>
<sequence length="163" mass="18751">MENIRYLELKEAGTLLEQMETLFVLMYDYMGDKGLLQPLVPGGEKMWSKSLLPTLGKFGVVWLALNGEEVIGFIQGMIKLLPNYLGGGKVGIISHVYVKPEMRQYGIGSELAKKLEEWFVTKNIDSIELQVLYHNEKARNFWENTGYEYEVYQMRKFLVGVSE</sequence>
<gene>
    <name evidence="2" type="ORF">RQP52_29060</name>
</gene>
<name>A0ABU3RM16_9BACL</name>
<dbReference type="PANTHER" id="PTHR43072:SF60">
    <property type="entry name" value="L-2,4-DIAMINOBUTYRIC ACID ACETYLTRANSFERASE"/>
    <property type="match status" value="1"/>
</dbReference>
<comment type="caution">
    <text evidence="2">The sequence shown here is derived from an EMBL/GenBank/DDBJ whole genome shotgun (WGS) entry which is preliminary data.</text>
</comment>
<dbReference type="EMBL" id="JAWCUD010000012">
    <property type="protein sequence ID" value="MDU0205141.1"/>
    <property type="molecule type" value="Genomic_DNA"/>
</dbReference>
<dbReference type="InterPro" id="IPR016181">
    <property type="entry name" value="Acyl_CoA_acyltransferase"/>
</dbReference>
<dbReference type="Proteomes" id="UP001260980">
    <property type="component" value="Unassembled WGS sequence"/>
</dbReference>
<dbReference type="Gene3D" id="3.40.630.30">
    <property type="match status" value="1"/>
</dbReference>
<feature type="domain" description="N-acetyltransferase" evidence="1">
    <location>
        <begin position="4"/>
        <end position="163"/>
    </location>
</feature>
<dbReference type="PANTHER" id="PTHR43072">
    <property type="entry name" value="N-ACETYLTRANSFERASE"/>
    <property type="match status" value="1"/>
</dbReference>